<dbReference type="GO" id="GO:0009976">
    <property type="term" value="F:tocopherol cyclase activity"/>
    <property type="evidence" value="ECO:0007669"/>
    <property type="project" value="InterPro"/>
</dbReference>
<sequence>MKMFNSEAFQGSFRKKNYFEGWYNKLVAPDGRTTLAAIPGISLGSDSHAFVQINTSLGASWYCRYPLDQAELSPREYRVRIGKNLFSPQGMSLDLSTPDGTPIQGQVTYRSRIPYPKSLYRPGIMGPYSYVPAMECNHGLVSAGHDLEGSIQYGDAALDFTGGRGYIEKDWGRSFPSSWIWLQANNFSTDPQASFMLSIARIPWMGSSFTGLLGYLYTENRFYHLGSYLGSRILHLEILPQDIRIQIRTRSRLLEVHAHRDDGQELAAPVQGSMVRTIKESVAAHLSVALTDTARGRSLFSRDESTAAGLEVSGSMAELGAEEKMP</sequence>
<dbReference type="SUPFAM" id="SSF159245">
    <property type="entry name" value="AttH-like"/>
    <property type="match status" value="1"/>
</dbReference>
<evidence type="ECO:0000313" key="1">
    <source>
        <dbReference type="EMBL" id="KGE71674.1"/>
    </source>
</evidence>
<dbReference type="STRING" id="1480694.DC28_10450"/>
<dbReference type="Pfam" id="PF14249">
    <property type="entry name" value="Tocopherol_cycl"/>
    <property type="match status" value="1"/>
</dbReference>
<organism evidence="1 2">
    <name type="scientific">Spirochaeta lutea</name>
    <dbReference type="NCBI Taxonomy" id="1480694"/>
    <lineage>
        <taxon>Bacteria</taxon>
        <taxon>Pseudomonadati</taxon>
        <taxon>Spirochaetota</taxon>
        <taxon>Spirochaetia</taxon>
        <taxon>Spirochaetales</taxon>
        <taxon>Spirochaetaceae</taxon>
        <taxon>Spirochaeta</taxon>
    </lineage>
</organism>
<evidence type="ECO:0008006" key="3">
    <source>
        <dbReference type="Google" id="ProtNLM"/>
    </source>
</evidence>
<dbReference type="EMBL" id="JNUP01000065">
    <property type="protein sequence ID" value="KGE71674.1"/>
    <property type="molecule type" value="Genomic_DNA"/>
</dbReference>
<dbReference type="AlphaFoldDB" id="A0A098QVB3"/>
<comment type="caution">
    <text evidence="1">The sequence shown here is derived from an EMBL/GenBank/DDBJ whole genome shotgun (WGS) entry which is preliminary data.</text>
</comment>
<reference evidence="1 2" key="1">
    <citation type="submission" date="2014-05" db="EMBL/GenBank/DDBJ databases">
        <title>De novo Genome Sequence of Spirocheata sp.</title>
        <authorList>
            <person name="Shivani Y."/>
            <person name="Subhash Y."/>
            <person name="Tushar L."/>
            <person name="Sasikala C."/>
            <person name="Ramana C.V."/>
        </authorList>
    </citation>
    <scope>NUCLEOTIDE SEQUENCE [LARGE SCALE GENOMIC DNA]</scope>
    <source>
        <strain evidence="1 2">JC230</strain>
    </source>
</reference>
<dbReference type="OrthoDB" id="9772627at2"/>
<dbReference type="RefSeq" id="WP_037548107.1">
    <property type="nucleotide sequence ID" value="NZ_JNUP01000065.1"/>
</dbReference>
<dbReference type="PANTHER" id="PTHR35309:SF4">
    <property type="entry name" value="TOCOPHEROL CYCLASE"/>
    <property type="match status" value="1"/>
</dbReference>
<dbReference type="Proteomes" id="UP000029692">
    <property type="component" value="Unassembled WGS sequence"/>
</dbReference>
<keyword evidence="2" id="KW-1185">Reference proteome</keyword>
<protein>
    <recommendedName>
        <fullName evidence="3">AttH domain-containing protein</fullName>
    </recommendedName>
</protein>
<evidence type="ECO:0000313" key="2">
    <source>
        <dbReference type="Proteomes" id="UP000029692"/>
    </source>
</evidence>
<gene>
    <name evidence="1" type="ORF">DC28_10450</name>
</gene>
<dbReference type="eggNOG" id="ENOG502Z7HP">
    <property type="taxonomic scope" value="Bacteria"/>
</dbReference>
<dbReference type="PANTHER" id="PTHR35309">
    <property type="match status" value="1"/>
</dbReference>
<accession>A0A098QVB3</accession>
<proteinExistence type="predicted"/>
<dbReference type="InterPro" id="IPR025893">
    <property type="entry name" value="Tocopherol_cyclase"/>
</dbReference>
<name>A0A098QVB3_9SPIO</name>